<dbReference type="Pfam" id="PF12229">
    <property type="entry name" value="PG_binding_4"/>
    <property type="match status" value="1"/>
</dbReference>
<evidence type="ECO:0000256" key="1">
    <source>
        <dbReference type="ARBA" id="ARBA00004752"/>
    </source>
</evidence>
<reference evidence="9 10" key="1">
    <citation type="submission" date="2019-11" db="EMBL/GenBank/DDBJ databases">
        <title>Characterisation of Fundicoccus ignavus gen. nov. sp. nov., a novel genus of the family Aerococcaceae isolated from bulk tank milk.</title>
        <authorList>
            <person name="Siebert A."/>
            <person name="Huptas C."/>
            <person name="Wenning M."/>
            <person name="Scherer S."/>
            <person name="Doll E.V."/>
        </authorList>
    </citation>
    <scope>NUCLEOTIDE SEQUENCE [LARGE SCALE GENOMIC DNA]</scope>
    <source>
        <strain evidence="9 10">WS4759</strain>
    </source>
</reference>
<evidence type="ECO:0000313" key="10">
    <source>
        <dbReference type="Proteomes" id="UP000430975"/>
    </source>
</evidence>
<dbReference type="PANTHER" id="PTHR30582">
    <property type="entry name" value="L,D-TRANSPEPTIDASE"/>
    <property type="match status" value="1"/>
</dbReference>
<feature type="transmembrane region" description="Helical" evidence="7">
    <location>
        <begin position="21"/>
        <end position="42"/>
    </location>
</feature>
<keyword evidence="7" id="KW-1133">Transmembrane helix</keyword>
<sequence>MIKERVMLIMNPEFIKKHIKIIFPAIGVSILLFLYLLGVWFFTNHFVPNTKVGSISISQLTVKNAQETIQTELEKSQVMLTENDQEIGYIELSQLNVVSDTEQVLQQLLSQQSATKWPMYLFISPQGVDEIDEYVAFDSGKMEALLANIGVNNDEREASRDAYIGVNDSGVYEIKHEVYGQQISAISLENALESHIENGNNKLDLSTAYIQPTIHQDNQAVVDLQARLDQMQNIVITLEFAGNSVSIPQATISSWIYVDDNQEPQINTDAIEQYLLELNKEYASLFQTRELESTYQGLVTIEPGTYGWYIDRFTEAESIAAEILAGQDVTREPTIGGSGYGLALSEDIGPSYVEVDIVNQMMTIYLDGEIALQTAVVTGTPGTNTVPGAYQVWNMEEDSTLVGYNPRTEQDYEQPVDYWIAFDDNAQGIHDASWQPYFGGDAYLQRGSLGCINTPPGVMPEVFNLVYYGMPVIIF</sequence>
<dbReference type="GO" id="GO:0071555">
    <property type="term" value="P:cell wall organization"/>
    <property type="evidence" value="ECO:0007669"/>
    <property type="project" value="UniProtKB-UniRule"/>
</dbReference>
<keyword evidence="10" id="KW-1185">Reference proteome</keyword>
<comment type="pathway">
    <text evidence="1 6">Cell wall biogenesis; peptidoglycan biosynthesis.</text>
</comment>
<dbReference type="PANTHER" id="PTHR30582:SF33">
    <property type="entry name" value="EXPORTED PROTEIN"/>
    <property type="match status" value="1"/>
</dbReference>
<evidence type="ECO:0000256" key="3">
    <source>
        <dbReference type="ARBA" id="ARBA00022960"/>
    </source>
</evidence>
<evidence type="ECO:0000256" key="7">
    <source>
        <dbReference type="SAM" id="Phobius"/>
    </source>
</evidence>
<dbReference type="GO" id="GO:0016740">
    <property type="term" value="F:transferase activity"/>
    <property type="evidence" value="ECO:0007669"/>
    <property type="project" value="UniProtKB-KW"/>
</dbReference>
<evidence type="ECO:0000259" key="8">
    <source>
        <dbReference type="PROSITE" id="PS52029"/>
    </source>
</evidence>
<feature type="active site" description="Proton donor/acceptor" evidence="6">
    <location>
        <position position="430"/>
    </location>
</feature>
<dbReference type="InterPro" id="IPR038054">
    <property type="entry name" value="LD_TPept-like_central_sf"/>
</dbReference>
<dbReference type="CDD" id="cd16913">
    <property type="entry name" value="YkuD_like"/>
    <property type="match status" value="1"/>
</dbReference>
<evidence type="ECO:0000256" key="2">
    <source>
        <dbReference type="ARBA" id="ARBA00022679"/>
    </source>
</evidence>
<evidence type="ECO:0000313" key="9">
    <source>
        <dbReference type="EMBL" id="MRI85099.1"/>
    </source>
</evidence>
<dbReference type="SUPFAM" id="SSF141523">
    <property type="entry name" value="L,D-transpeptidase catalytic domain-like"/>
    <property type="match status" value="1"/>
</dbReference>
<keyword evidence="3 6" id="KW-0133">Cell shape</keyword>
<protein>
    <submittedName>
        <fullName evidence="9">L,D-transpeptidase family protein</fullName>
    </submittedName>
</protein>
<dbReference type="UniPathway" id="UPA00219"/>
<name>A0A6I2GII8_9LACT</name>
<dbReference type="InterPro" id="IPR038063">
    <property type="entry name" value="Transpep_catalytic_dom"/>
</dbReference>
<dbReference type="GO" id="GO:0018104">
    <property type="term" value="P:peptidoglycan-protein cross-linking"/>
    <property type="evidence" value="ECO:0007669"/>
    <property type="project" value="TreeGrafter"/>
</dbReference>
<evidence type="ECO:0000256" key="6">
    <source>
        <dbReference type="PROSITE-ProRule" id="PRU01373"/>
    </source>
</evidence>
<keyword evidence="7" id="KW-0812">Transmembrane</keyword>
<keyword evidence="2" id="KW-0808">Transferase</keyword>
<organism evidence="9 10">
    <name type="scientific">Fundicoccus ignavus</name>
    <dbReference type="NCBI Taxonomy" id="2664442"/>
    <lineage>
        <taxon>Bacteria</taxon>
        <taxon>Bacillati</taxon>
        <taxon>Bacillota</taxon>
        <taxon>Bacilli</taxon>
        <taxon>Lactobacillales</taxon>
        <taxon>Aerococcaceae</taxon>
        <taxon>Fundicoccus</taxon>
    </lineage>
</organism>
<dbReference type="InterPro" id="IPR022029">
    <property type="entry name" value="YoaR-like_PG-bd"/>
</dbReference>
<dbReference type="GO" id="GO:0071972">
    <property type="term" value="F:peptidoglycan L,D-transpeptidase activity"/>
    <property type="evidence" value="ECO:0007669"/>
    <property type="project" value="TreeGrafter"/>
</dbReference>
<feature type="active site" description="Nucleophile" evidence="6">
    <location>
        <position position="451"/>
    </location>
</feature>
<keyword evidence="7" id="KW-0472">Membrane</keyword>
<keyword evidence="4 6" id="KW-0573">Peptidoglycan synthesis</keyword>
<dbReference type="GO" id="GO:0008360">
    <property type="term" value="P:regulation of cell shape"/>
    <property type="evidence" value="ECO:0007669"/>
    <property type="project" value="UniProtKB-UniRule"/>
</dbReference>
<feature type="domain" description="L,D-TPase catalytic" evidence="8">
    <location>
        <begin position="351"/>
        <end position="475"/>
    </location>
</feature>
<dbReference type="AlphaFoldDB" id="A0A6I2GII8"/>
<dbReference type="Proteomes" id="UP000430975">
    <property type="component" value="Unassembled WGS sequence"/>
</dbReference>
<dbReference type="InterPro" id="IPR050979">
    <property type="entry name" value="LD-transpeptidase"/>
</dbReference>
<evidence type="ECO:0000256" key="5">
    <source>
        <dbReference type="ARBA" id="ARBA00023316"/>
    </source>
</evidence>
<gene>
    <name evidence="9" type="ORF">GIY09_04325</name>
</gene>
<dbReference type="InterPro" id="IPR005490">
    <property type="entry name" value="LD_TPept_cat_dom"/>
</dbReference>
<proteinExistence type="predicted"/>
<dbReference type="Gene3D" id="3.10.20.800">
    <property type="match status" value="1"/>
</dbReference>
<dbReference type="EMBL" id="WJQS01000003">
    <property type="protein sequence ID" value="MRI85099.1"/>
    <property type="molecule type" value="Genomic_DNA"/>
</dbReference>
<evidence type="ECO:0000256" key="4">
    <source>
        <dbReference type="ARBA" id="ARBA00022984"/>
    </source>
</evidence>
<dbReference type="SUPFAM" id="SSF143985">
    <property type="entry name" value="L,D-transpeptidase pre-catalytic domain-like"/>
    <property type="match status" value="1"/>
</dbReference>
<dbReference type="Gene3D" id="2.40.440.10">
    <property type="entry name" value="L,D-transpeptidase catalytic domain-like"/>
    <property type="match status" value="1"/>
</dbReference>
<dbReference type="PROSITE" id="PS52029">
    <property type="entry name" value="LD_TPASE"/>
    <property type="match status" value="1"/>
</dbReference>
<comment type="caution">
    <text evidence="9">The sequence shown here is derived from an EMBL/GenBank/DDBJ whole genome shotgun (WGS) entry which is preliminary data.</text>
</comment>
<dbReference type="GO" id="GO:0005576">
    <property type="term" value="C:extracellular region"/>
    <property type="evidence" value="ECO:0007669"/>
    <property type="project" value="TreeGrafter"/>
</dbReference>
<accession>A0A6I2GII8</accession>
<dbReference type="Pfam" id="PF03734">
    <property type="entry name" value="YkuD"/>
    <property type="match status" value="1"/>
</dbReference>
<keyword evidence="5 6" id="KW-0961">Cell wall biogenesis/degradation</keyword>